<feature type="compositionally biased region" description="Basic and acidic residues" evidence="2">
    <location>
        <begin position="82"/>
        <end position="95"/>
    </location>
</feature>
<dbReference type="Pfam" id="PF00076">
    <property type="entry name" value="RRM_1"/>
    <property type="match status" value="2"/>
</dbReference>
<feature type="compositionally biased region" description="Basic and acidic residues" evidence="2">
    <location>
        <begin position="727"/>
        <end position="737"/>
    </location>
</feature>
<name>A0A0G4G0Y8_9ALVE</name>
<dbReference type="PANTHER" id="PTHR15241:SF304">
    <property type="entry name" value="RRM DOMAIN-CONTAINING PROTEIN"/>
    <property type="match status" value="1"/>
</dbReference>
<feature type="region of interest" description="Disordered" evidence="2">
    <location>
        <begin position="1"/>
        <end position="20"/>
    </location>
</feature>
<feature type="compositionally biased region" description="Basic and acidic residues" evidence="2">
    <location>
        <begin position="196"/>
        <end position="217"/>
    </location>
</feature>
<dbReference type="AlphaFoldDB" id="A0A0G4G0Y8"/>
<feature type="compositionally biased region" description="Basic and acidic residues" evidence="2">
    <location>
        <begin position="897"/>
        <end position="916"/>
    </location>
</feature>
<keyword evidence="1" id="KW-0694">RNA-binding</keyword>
<feature type="region of interest" description="Disordered" evidence="2">
    <location>
        <begin position="476"/>
        <end position="546"/>
    </location>
</feature>
<feature type="region of interest" description="Disordered" evidence="2">
    <location>
        <begin position="372"/>
        <end position="392"/>
    </location>
</feature>
<protein>
    <recommendedName>
        <fullName evidence="3">RRM domain-containing protein</fullName>
    </recommendedName>
</protein>
<organism evidence="4">
    <name type="scientific">Chromera velia CCMP2878</name>
    <dbReference type="NCBI Taxonomy" id="1169474"/>
    <lineage>
        <taxon>Eukaryota</taxon>
        <taxon>Sar</taxon>
        <taxon>Alveolata</taxon>
        <taxon>Colpodellida</taxon>
        <taxon>Chromeraceae</taxon>
        <taxon>Chromera</taxon>
    </lineage>
</organism>
<feature type="compositionally biased region" description="Polar residues" evidence="2">
    <location>
        <begin position="695"/>
        <end position="708"/>
    </location>
</feature>
<sequence length="968" mass="107217">MEREAARAEGTQQRGELGKPIEFPSADKIFSEMDIEKLKGWLIDCGKLAVSQRFCTDAIQVCLIDIEGSEGDNNDENSPDEDNLKGGDRTVRKEQEEGDGPSTKKQKCADCQKADILLLRKCPECGDKLCSPCYERRAEGATSMACNLFGGNGWCGKCTQSAYDRDSELFDRYDPDDRYEPEDMDEWQDETLLAQKTEEKPVEREPTGQLTGRRDDPAPSLPSGAVEKNSLLLASMEDRDRDDRDSRNNRPKADFPPPLRLEFLANPTAEGHGERGHPNRAHTPQGPPPDRAPLPTNFLRVFVGGTTRDTTRDDLRGYFSSLRFTVLEASIIRHKETQHSLGYGFVSLQERHRAEEVFRMHHVIKGKPVDVKPAVGVPQSRGNSPTNKVESPEPTKVFVGQLLYDATAELVHAALSKFGRIIAVEVMTEKSSVDCGRNRCVGYGFATFADHRAAEVALRQGETEMPRGAKGGICTVRRAQHRREREVQQPVQGRERDRDREREREKEGQAEGLSGDLMDRQRHRKDVREGGERLEGRGGHPIETVNGGAREVLPFHERRSVMGLRAWDDDVREEGGAVVGFRGTGGERERGEEVGVPGVAGNRDADRNRGPVILGPRGGDGSERFPVLFGGARGDGSDRGRPFAAIRERDRDLERDTPMPPARERDRDRERERGPPVLEEMGAPMPRHGGDSPMGGSQRQRQMPSASPCSAPIVSAQGSPAMKKMRREYSEGEDHHQQQGPNRMGPSSSSSSRPNGQGRSPRPAGGGAGTPLGGSPRPHLNHVRRGIRPPPWYAMEAQRMEEDWNHPMAPPPHWEGPMGDGFMPPRAAAVHIGAGGPMVRPRGPGYGPGPGPGPGPEFGGGGAFPPPRDERTFDMAMETFERNRRNELKMLENSVEMDNRRRNHTVEKFEAKRQVDRQGFGPMGRNRDGIGAFGPRARPYMEFDHRGGRQAVMSGADDRFVRRDGGGR</sequence>
<feature type="compositionally biased region" description="Basic and acidic residues" evidence="2">
    <location>
        <begin position="236"/>
        <end position="253"/>
    </location>
</feature>
<dbReference type="PROSITE" id="PS50102">
    <property type="entry name" value="RRM"/>
    <property type="match status" value="2"/>
</dbReference>
<feature type="region of interest" description="Disordered" evidence="2">
    <location>
        <begin position="893"/>
        <end position="933"/>
    </location>
</feature>
<dbReference type="VEuPathDB" id="CryptoDB:Cvel_19701"/>
<dbReference type="InterPro" id="IPR000504">
    <property type="entry name" value="RRM_dom"/>
</dbReference>
<feature type="region of interest" description="Disordered" evidence="2">
    <location>
        <begin position="833"/>
        <end position="870"/>
    </location>
</feature>
<evidence type="ECO:0000313" key="4">
    <source>
        <dbReference type="EMBL" id="CEM21724.1"/>
    </source>
</evidence>
<accession>A0A0G4G0Y8</accession>
<dbReference type="EMBL" id="CDMZ01000796">
    <property type="protein sequence ID" value="CEM21724.1"/>
    <property type="molecule type" value="Genomic_DNA"/>
</dbReference>
<dbReference type="SUPFAM" id="SSF54928">
    <property type="entry name" value="RNA-binding domain, RBD"/>
    <property type="match status" value="2"/>
</dbReference>
<gene>
    <name evidence="4" type="ORF">Cvel_19701</name>
</gene>
<feature type="region of interest" description="Disordered" evidence="2">
    <location>
        <begin position="193"/>
        <end position="293"/>
    </location>
</feature>
<proteinExistence type="predicted"/>
<feature type="domain" description="RRM" evidence="3">
    <location>
        <begin position="299"/>
        <end position="376"/>
    </location>
</feature>
<dbReference type="InterPro" id="IPR012677">
    <property type="entry name" value="Nucleotide-bd_a/b_plait_sf"/>
</dbReference>
<feature type="compositionally biased region" description="Basic and acidic residues" evidence="2">
    <location>
        <begin position="635"/>
        <end position="674"/>
    </location>
</feature>
<dbReference type="SMART" id="SM00360">
    <property type="entry name" value="RRM"/>
    <property type="match status" value="2"/>
</dbReference>
<feature type="region of interest" description="Disordered" evidence="2">
    <location>
        <begin position="70"/>
        <end position="106"/>
    </location>
</feature>
<feature type="domain" description="RRM" evidence="3">
    <location>
        <begin position="395"/>
        <end position="481"/>
    </location>
</feature>
<dbReference type="GO" id="GO:0003723">
    <property type="term" value="F:RNA binding"/>
    <property type="evidence" value="ECO:0007669"/>
    <property type="project" value="UniProtKB-UniRule"/>
</dbReference>
<reference evidence="4" key="1">
    <citation type="submission" date="2014-11" db="EMBL/GenBank/DDBJ databases">
        <authorList>
            <person name="Otto D Thomas"/>
            <person name="Naeem Raeece"/>
        </authorList>
    </citation>
    <scope>NUCLEOTIDE SEQUENCE</scope>
</reference>
<feature type="compositionally biased region" description="Basic and acidic residues" evidence="2">
    <location>
        <begin position="526"/>
        <end position="540"/>
    </location>
</feature>
<evidence type="ECO:0000259" key="3">
    <source>
        <dbReference type="PROSITE" id="PS50102"/>
    </source>
</evidence>
<evidence type="ECO:0000256" key="2">
    <source>
        <dbReference type="SAM" id="MobiDB-lite"/>
    </source>
</evidence>
<feature type="compositionally biased region" description="Polar residues" evidence="2">
    <location>
        <begin position="380"/>
        <end position="389"/>
    </location>
</feature>
<feature type="region of interest" description="Disordered" evidence="2">
    <location>
        <begin position="579"/>
        <end position="794"/>
    </location>
</feature>
<dbReference type="PANTHER" id="PTHR15241">
    <property type="entry name" value="TRANSFORMER-2-RELATED"/>
    <property type="match status" value="1"/>
</dbReference>
<dbReference type="Gene3D" id="3.30.70.330">
    <property type="match status" value="2"/>
</dbReference>
<evidence type="ECO:0000256" key="1">
    <source>
        <dbReference type="PROSITE-ProRule" id="PRU00176"/>
    </source>
</evidence>
<dbReference type="CDD" id="cd00590">
    <property type="entry name" value="RRM_SF"/>
    <property type="match status" value="1"/>
</dbReference>
<feature type="compositionally biased region" description="Acidic residues" evidence="2">
    <location>
        <begin position="70"/>
        <end position="81"/>
    </location>
</feature>
<feature type="compositionally biased region" description="Low complexity" evidence="2">
    <location>
        <begin position="740"/>
        <end position="763"/>
    </location>
</feature>
<dbReference type="InterPro" id="IPR035979">
    <property type="entry name" value="RBD_domain_sf"/>
</dbReference>
<feature type="compositionally biased region" description="Basic and acidic residues" evidence="2">
    <location>
        <begin position="483"/>
        <end position="509"/>
    </location>
</feature>